<organism evidence="2 3">
    <name type="scientific">Zingiber officinale</name>
    <name type="common">Ginger</name>
    <name type="synonym">Amomum zingiber</name>
    <dbReference type="NCBI Taxonomy" id="94328"/>
    <lineage>
        <taxon>Eukaryota</taxon>
        <taxon>Viridiplantae</taxon>
        <taxon>Streptophyta</taxon>
        <taxon>Embryophyta</taxon>
        <taxon>Tracheophyta</taxon>
        <taxon>Spermatophyta</taxon>
        <taxon>Magnoliopsida</taxon>
        <taxon>Liliopsida</taxon>
        <taxon>Zingiberales</taxon>
        <taxon>Zingiberaceae</taxon>
        <taxon>Zingiber</taxon>
    </lineage>
</organism>
<evidence type="ECO:0000259" key="1">
    <source>
        <dbReference type="Pfam" id="PF12776"/>
    </source>
</evidence>
<accession>A0A8J5I807</accession>
<dbReference type="Pfam" id="PF12776">
    <property type="entry name" value="Myb_DNA-bind_3"/>
    <property type="match status" value="1"/>
</dbReference>
<comment type="caution">
    <text evidence="2">The sequence shown here is derived from an EMBL/GenBank/DDBJ whole genome shotgun (WGS) entry which is preliminary data.</text>
</comment>
<dbReference type="Proteomes" id="UP000734854">
    <property type="component" value="Unassembled WGS sequence"/>
</dbReference>
<proteinExistence type="predicted"/>
<name>A0A8J5I807_ZINOF</name>
<dbReference type="EMBL" id="JACMSC010000001">
    <property type="protein sequence ID" value="KAG6535300.1"/>
    <property type="molecule type" value="Genomic_DNA"/>
</dbReference>
<feature type="domain" description="Myb/SANT-like" evidence="1">
    <location>
        <begin position="14"/>
        <end position="108"/>
    </location>
</feature>
<dbReference type="PANTHER" id="PTHR46929">
    <property type="entry name" value="EXPRESSED PROTEIN"/>
    <property type="match status" value="1"/>
</dbReference>
<evidence type="ECO:0000313" key="2">
    <source>
        <dbReference type="EMBL" id="KAG6535300.1"/>
    </source>
</evidence>
<gene>
    <name evidence="2" type="ORF">ZIOFF_000265</name>
</gene>
<evidence type="ECO:0000313" key="3">
    <source>
        <dbReference type="Proteomes" id="UP000734854"/>
    </source>
</evidence>
<reference evidence="2 3" key="1">
    <citation type="submission" date="2020-08" db="EMBL/GenBank/DDBJ databases">
        <title>Plant Genome Project.</title>
        <authorList>
            <person name="Zhang R.-G."/>
        </authorList>
    </citation>
    <scope>NUCLEOTIDE SEQUENCE [LARGE SCALE GENOMIC DNA]</scope>
    <source>
        <tissue evidence="2">Rhizome</tissue>
    </source>
</reference>
<protein>
    <recommendedName>
        <fullName evidence="1">Myb/SANT-like domain-containing protein</fullName>
    </recommendedName>
</protein>
<dbReference type="AlphaFoldDB" id="A0A8J5I807"/>
<dbReference type="PANTHER" id="PTHR46929:SF4">
    <property type="entry name" value="MYB_SANT-LIKE DOMAIN-CONTAINING PROTEIN"/>
    <property type="match status" value="1"/>
</dbReference>
<sequence length="368" mass="41758">MDTPIEQVKRDVIKWMEEMDRIFIDAMLEQQVNGNRIGGTFTSTAYKDMVVICSEKIEIPLTKDNLKNRIKTLKSHFNSCYDLFKNASGVQWHAESRRFEAEEAVWKQLIDFILLVDDTRYANPSIKKWRYTPVPHYEKLLELFAHDRANGQRASIAAERNVEIILEEEQRDLGLDDEHETFEVIPDSPPFDDRSRKRKLASIDSYGSKKNSVIDIHVKEVVTAIDRSTSVIENRSFRQQNVNEKLYKALVCAGVPDKNILAAYLFLGENKEKMMLFMGCPPEKRKQTFNVISTQALAKLSLKQALAKLSLDSYSGLAQSTLGLDAYSNHSTVGALDDLAVCSAFNQLRPLNGWGTWGARPPALILGP</sequence>
<dbReference type="InterPro" id="IPR024752">
    <property type="entry name" value="Myb/SANT-like_dom"/>
</dbReference>
<keyword evidence="3" id="KW-1185">Reference proteome</keyword>